<dbReference type="Proteomes" id="UP001476798">
    <property type="component" value="Unassembled WGS sequence"/>
</dbReference>
<evidence type="ECO:0000259" key="5">
    <source>
        <dbReference type="PROSITE" id="PS51456"/>
    </source>
</evidence>
<sequence length="232" mass="26463">MRPASSKDNLETSDVGKSEHFTFASSLLQAIYNKLFIWIVGKINSVISQKLANGPKSSFLFEQLCINFANEKLQQFFVAHIFKLEQEEYLKEGVMWNNIQFSDNQKILDLLAGKPCNVLALIDEETNFPKGSDSTLLNKMNSTHRKDKAYINSKSEHDRHFGIRHFAGDVSYNTNGFLEKNRDGVSYDIIKTIEMSTNRLLHDIFEKDLSTNGVKPSKIAKFIMTPTNSMRV</sequence>
<accession>A0ABV0NMG2</accession>
<keyword evidence="4" id="KW-0505">Motor protein</keyword>
<dbReference type="Gene3D" id="1.20.58.530">
    <property type="match status" value="1"/>
</dbReference>
<dbReference type="InterPro" id="IPR027417">
    <property type="entry name" value="P-loop_NTPase"/>
</dbReference>
<keyword evidence="7" id="KW-1185">Reference proteome</keyword>
<gene>
    <name evidence="6" type="ORF">GOODEAATRI_013807</name>
</gene>
<comment type="caution">
    <text evidence="6">The sequence shown here is derived from an EMBL/GenBank/DDBJ whole genome shotgun (WGS) entry which is preliminary data.</text>
</comment>
<dbReference type="InterPro" id="IPR001609">
    <property type="entry name" value="Myosin_head_motor_dom-like"/>
</dbReference>
<keyword evidence="1" id="KW-0547">Nucleotide-binding</keyword>
<dbReference type="SMART" id="SM00242">
    <property type="entry name" value="MYSc"/>
    <property type="match status" value="1"/>
</dbReference>
<name>A0ABV0NMG2_9TELE</name>
<dbReference type="SUPFAM" id="SSF52540">
    <property type="entry name" value="P-loop containing nucleoside triphosphate hydrolases"/>
    <property type="match status" value="1"/>
</dbReference>
<dbReference type="PROSITE" id="PS51456">
    <property type="entry name" value="MYOSIN_MOTOR"/>
    <property type="match status" value="1"/>
</dbReference>
<evidence type="ECO:0000313" key="7">
    <source>
        <dbReference type="Proteomes" id="UP001476798"/>
    </source>
</evidence>
<evidence type="ECO:0000256" key="3">
    <source>
        <dbReference type="ARBA" id="ARBA00023203"/>
    </source>
</evidence>
<dbReference type="EMBL" id="JAHRIO010040924">
    <property type="protein sequence ID" value="MEQ2171733.1"/>
    <property type="molecule type" value="Genomic_DNA"/>
</dbReference>
<keyword evidence="2" id="KW-0067">ATP-binding</keyword>
<comment type="similarity">
    <text evidence="4">Belongs to the TRAFAC class myosin-kinesin ATPase superfamily. Myosin family.</text>
</comment>
<evidence type="ECO:0000256" key="4">
    <source>
        <dbReference type="PROSITE-ProRule" id="PRU00782"/>
    </source>
</evidence>
<reference evidence="6 7" key="1">
    <citation type="submission" date="2021-06" db="EMBL/GenBank/DDBJ databases">
        <authorList>
            <person name="Palmer J.M."/>
        </authorList>
    </citation>
    <scope>NUCLEOTIDE SEQUENCE [LARGE SCALE GENOMIC DNA]</scope>
    <source>
        <strain evidence="6 7">GA_2019</strain>
        <tissue evidence="6">Muscle</tissue>
    </source>
</reference>
<keyword evidence="4" id="KW-0518">Myosin</keyword>
<dbReference type="PANTHER" id="PTHR13140">
    <property type="entry name" value="MYOSIN"/>
    <property type="match status" value="1"/>
</dbReference>
<evidence type="ECO:0000313" key="6">
    <source>
        <dbReference type="EMBL" id="MEQ2171733.1"/>
    </source>
</evidence>
<dbReference type="PANTHER" id="PTHR13140:SF703">
    <property type="entry name" value="UNCONVENTIONAL MYOSIN-VIIA ISOFORM X1-RELATED"/>
    <property type="match status" value="1"/>
</dbReference>
<dbReference type="Pfam" id="PF00063">
    <property type="entry name" value="Myosin_head"/>
    <property type="match status" value="1"/>
</dbReference>
<evidence type="ECO:0000256" key="2">
    <source>
        <dbReference type="ARBA" id="ARBA00022840"/>
    </source>
</evidence>
<feature type="domain" description="Myosin motor" evidence="5">
    <location>
        <begin position="1"/>
        <end position="232"/>
    </location>
</feature>
<organism evidence="6 7">
    <name type="scientific">Goodea atripinnis</name>
    <dbReference type="NCBI Taxonomy" id="208336"/>
    <lineage>
        <taxon>Eukaryota</taxon>
        <taxon>Metazoa</taxon>
        <taxon>Chordata</taxon>
        <taxon>Craniata</taxon>
        <taxon>Vertebrata</taxon>
        <taxon>Euteleostomi</taxon>
        <taxon>Actinopterygii</taxon>
        <taxon>Neopterygii</taxon>
        <taxon>Teleostei</taxon>
        <taxon>Neoteleostei</taxon>
        <taxon>Acanthomorphata</taxon>
        <taxon>Ovalentaria</taxon>
        <taxon>Atherinomorphae</taxon>
        <taxon>Cyprinodontiformes</taxon>
        <taxon>Goodeidae</taxon>
        <taxon>Goodea</taxon>
    </lineage>
</organism>
<comment type="caution">
    <text evidence="4">Lacks conserved residue(s) required for the propagation of feature annotation.</text>
</comment>
<evidence type="ECO:0000256" key="1">
    <source>
        <dbReference type="ARBA" id="ARBA00022741"/>
    </source>
</evidence>
<proteinExistence type="inferred from homology"/>
<keyword evidence="3 4" id="KW-0009">Actin-binding</keyword>
<protein>
    <recommendedName>
        <fullName evidence="5">Myosin motor domain-containing protein</fullName>
    </recommendedName>
</protein>